<gene>
    <name evidence="1" type="ORF">PGIGA_G00004210</name>
</gene>
<organism evidence="1 2">
    <name type="scientific">Pangasianodon gigas</name>
    <name type="common">Mekong giant catfish</name>
    <name type="synonym">Pangasius gigas</name>
    <dbReference type="NCBI Taxonomy" id="30993"/>
    <lineage>
        <taxon>Eukaryota</taxon>
        <taxon>Metazoa</taxon>
        <taxon>Chordata</taxon>
        <taxon>Craniata</taxon>
        <taxon>Vertebrata</taxon>
        <taxon>Euteleostomi</taxon>
        <taxon>Actinopterygii</taxon>
        <taxon>Neopterygii</taxon>
        <taxon>Teleostei</taxon>
        <taxon>Ostariophysi</taxon>
        <taxon>Siluriformes</taxon>
        <taxon>Pangasiidae</taxon>
        <taxon>Pangasianodon</taxon>
    </lineage>
</organism>
<evidence type="ECO:0000313" key="2">
    <source>
        <dbReference type="Proteomes" id="UP000829447"/>
    </source>
</evidence>
<keyword evidence="2" id="KW-1185">Reference proteome</keyword>
<name>A0ACC5W5F2_PANGG</name>
<reference evidence="1 2" key="1">
    <citation type="journal article" date="2022" name="bioRxiv">
        <title>An ancient truncated duplication of the anti-Mullerian hormone receptor type 2 gene is a potential conserved master sex determinant in the Pangasiidae catfish family.</title>
        <authorList>
            <person name="Wen M."/>
            <person name="Pan Q."/>
            <person name="Jouanno E."/>
            <person name="Montfort J."/>
            <person name="Zahm M."/>
            <person name="Cabau C."/>
            <person name="Klopp C."/>
            <person name="Iampietro C."/>
            <person name="Roques C."/>
            <person name="Bouchez O."/>
            <person name="Castinel A."/>
            <person name="Donnadieu C."/>
            <person name="Parrinello H."/>
            <person name="Poncet C."/>
            <person name="Belmonte E."/>
            <person name="Gautier V."/>
            <person name="Avarre J.-C."/>
            <person name="Dugue R."/>
            <person name="Gustiano R."/>
            <person name="Ha T.T.T."/>
            <person name="Campet M."/>
            <person name="Sriphairoj K."/>
            <person name="Ribolli J."/>
            <person name="de Almeida F.L."/>
            <person name="Desvignes T."/>
            <person name="Postlethwait J.H."/>
            <person name="Bucao C.F."/>
            <person name="Robinson-Rechavi M."/>
            <person name="Bobe J."/>
            <person name="Herpin A."/>
            <person name="Guiguen Y."/>
        </authorList>
    </citation>
    <scope>NUCLEOTIDE SEQUENCE [LARGE SCALE GENOMIC DNA]</scope>
    <source>
        <strain evidence="1">YG-Dec2019</strain>
    </source>
</reference>
<proteinExistence type="predicted"/>
<evidence type="ECO:0000313" key="1">
    <source>
        <dbReference type="EMBL" id="MCI4374263.1"/>
    </source>
</evidence>
<sequence>MADLLGFAHTTGARVYTEWSRKLKTSSEREFCRQKRLVDDRGQRSMARLVRADSKAMITQTTTLYNRGWTELSCSVFLRILICDPSAHVHFRSAVMDFSKFLADDFDVKEWVNGAFKVAQKDAPGKADAHAATLVMKLQLFIQEVNNSIEETSIQALQNMPRVLRDIEAVKQEASFLRDQMVMVKEDIKKFEQDTVQSMQIVSTFNTHSTDQAKLFVKVFTEMDRMPQLLAYYYKCHKVQLLSVWESVCQSDAPLKQQLSEFYDTLLSTWYTQLQWSSQVFKNPYEVVTVLMIQTLGAMVPSIPECIAAALDRCPAESRLDMLLELHQTAASFSRSLENAMQPHLGECNLLKVCELVSSVYAPYKSFQMQYGELEETNLLIQLSAVPLESGEVLDCVLELTHSVQKVFGLASAAVDRCVKLTEGLGVCGLIKALRALFTKYVSDFSITLQSIRKKYKLEDTPTSEVFTEDWTAFQNSVRIIATCGELLRQCGTFEQQLSNKILGKAGRFLWEGFNPRSLSGLQEGGAERRGQKNPWQEYNYLQQSSTAEYNTLLETLHTLKEKGTGNSSLLSDTRAALTRLNQQANQLAFDSVFLQIKRQLCLLNKPEVRGSAALGEPLTEDLPTFSLSPQEYITNIGQYIMSLPLHLEPFVTQEDPALELALHTGKLPYPPEQGDDVPELENTADYWLGSIARATMQTYCDVILQIPELSPHATKQLATDIDYLSNVMDALGLQASRTLQNIMALLRAKPEEFRQTAKPLPRRLSSTIAAMRGLEH</sequence>
<protein>
    <submittedName>
        <fullName evidence="1">Uncharacterized protein</fullName>
    </submittedName>
</protein>
<dbReference type="EMBL" id="CM040454">
    <property type="protein sequence ID" value="MCI4374263.1"/>
    <property type="molecule type" value="Genomic_DNA"/>
</dbReference>
<accession>A0ACC5W5F2</accession>
<comment type="caution">
    <text evidence="1">The sequence shown here is derived from an EMBL/GenBank/DDBJ whole genome shotgun (WGS) entry which is preliminary data.</text>
</comment>
<dbReference type="Proteomes" id="UP000829447">
    <property type="component" value="Linkage Group LG1"/>
</dbReference>